<dbReference type="RefSeq" id="WP_344516542.1">
    <property type="nucleotide sequence ID" value="NZ_JBHSPU010000038.1"/>
</dbReference>
<reference evidence="3" key="1">
    <citation type="journal article" date="2019" name="Int. J. Syst. Evol. Microbiol.">
        <title>The Global Catalogue of Microorganisms (GCM) 10K type strain sequencing project: providing services to taxonomists for standard genome sequencing and annotation.</title>
        <authorList>
            <consortium name="The Broad Institute Genomics Platform"/>
            <consortium name="The Broad Institute Genome Sequencing Center for Infectious Disease"/>
            <person name="Wu L."/>
            <person name="Ma J."/>
        </authorList>
    </citation>
    <scope>NUCLEOTIDE SEQUENCE [LARGE SCALE GENOMIC DNA]</scope>
    <source>
        <strain evidence="3">JCM 4147</strain>
    </source>
</reference>
<keyword evidence="3" id="KW-1185">Reference proteome</keyword>
<evidence type="ECO:0000313" key="3">
    <source>
        <dbReference type="Proteomes" id="UP001596200"/>
    </source>
</evidence>
<gene>
    <name evidence="2" type="ORF">ACFP1B_33340</name>
</gene>
<protein>
    <submittedName>
        <fullName evidence="2">Uncharacterized protein</fullName>
    </submittedName>
</protein>
<sequence>MPQTRPDTVRATAAVPPPARAQTRTANVLGALPKSAKRAIQEICNGEDEECGARAVRDFGRACRAKSPKVVKRVTDDVDEPLVYFDFHAEHWIHLRTTDPIESSFGRAADEGHQGRRQPGESPSPWSSS</sequence>
<dbReference type="EMBL" id="JBHSPU010000038">
    <property type="protein sequence ID" value="MFC5918281.1"/>
    <property type="molecule type" value="Genomic_DNA"/>
</dbReference>
<accession>A0ABW1GWU3</accession>
<organism evidence="2 3">
    <name type="scientific">Streptomyces pulveraceus</name>
    <dbReference type="NCBI Taxonomy" id="68258"/>
    <lineage>
        <taxon>Bacteria</taxon>
        <taxon>Bacillati</taxon>
        <taxon>Actinomycetota</taxon>
        <taxon>Actinomycetes</taxon>
        <taxon>Kitasatosporales</taxon>
        <taxon>Streptomycetaceae</taxon>
        <taxon>Streptomyces</taxon>
    </lineage>
</organism>
<comment type="caution">
    <text evidence="2">The sequence shown here is derived from an EMBL/GenBank/DDBJ whole genome shotgun (WGS) entry which is preliminary data.</text>
</comment>
<proteinExistence type="predicted"/>
<name>A0ABW1GWU3_9ACTN</name>
<evidence type="ECO:0000313" key="2">
    <source>
        <dbReference type="EMBL" id="MFC5918281.1"/>
    </source>
</evidence>
<feature type="region of interest" description="Disordered" evidence="1">
    <location>
        <begin position="100"/>
        <end position="129"/>
    </location>
</feature>
<dbReference type="Proteomes" id="UP001596200">
    <property type="component" value="Unassembled WGS sequence"/>
</dbReference>
<evidence type="ECO:0000256" key="1">
    <source>
        <dbReference type="SAM" id="MobiDB-lite"/>
    </source>
</evidence>